<dbReference type="Gene3D" id="1.10.8.10">
    <property type="entry name" value="DNA helicase RuvA subunit, C-terminal domain"/>
    <property type="match status" value="1"/>
</dbReference>
<evidence type="ECO:0000259" key="2">
    <source>
        <dbReference type="PROSITE" id="PS50033"/>
    </source>
</evidence>
<sequence length="445" mass="50089">MSSVDTFLAITNTEDAAVAQQFIEMAGGDIDTAVSLFFEHGTGATTTDHNPVRSDEQLAQDLQNDAYNDEVRAPIQPVTEQLVDTLYPVSGNGIPIDPSTAIFGSRPTGIFNQTFGGNQEEIEDDVDNEFETIMDEEGNIVQRHRSNYSRGIDVDNMTATQRRLANLFRPPFDIMEKYNLATAKTEARAKQKWILINIQDPTEFQCQMLNRDFWSNTDIKDIVHENFVFLQYQKDSVNGDDYTNFYHFESFPHIAILDPMTGERLKVWSTVPDISDWIEQVVDFLSSHSLPGATGSVTPLPQQRSNQAELISLDSAWEDAEEDGSEEEFAPASSDPDSEGSSIQVIDNDSTLAIKAIENEEPPQGPSSTRIQIRTSDGKRVVRRFLSTDTVRSLFEFVKFYFKDIIENHEFQLTSQRVNLFESLGNTIEEANLKNASVLLEVIKD</sequence>
<evidence type="ECO:0000313" key="3">
    <source>
        <dbReference type="EMBL" id="ANZ74384.1"/>
    </source>
</evidence>
<proteinExistence type="predicted"/>
<accession>A0A1B2J8L0</accession>
<keyword evidence="4" id="KW-1185">Reference proteome</keyword>
<dbReference type="AlphaFoldDB" id="A0A1B2J8L0"/>
<dbReference type="CDD" id="cd02958">
    <property type="entry name" value="UAS"/>
    <property type="match status" value="1"/>
</dbReference>
<dbReference type="Gene3D" id="3.10.20.90">
    <property type="entry name" value="Phosphatidylinositol 3-kinase Catalytic Subunit, Chain A, domain 1"/>
    <property type="match status" value="1"/>
</dbReference>
<feature type="domain" description="UBX" evidence="2">
    <location>
        <begin position="364"/>
        <end position="441"/>
    </location>
</feature>
<dbReference type="Pfam" id="PF14555">
    <property type="entry name" value="UBA_4"/>
    <property type="match status" value="1"/>
</dbReference>
<dbReference type="Pfam" id="PF00789">
    <property type="entry name" value="UBX"/>
    <property type="match status" value="1"/>
</dbReference>
<dbReference type="GO" id="GO:0043130">
    <property type="term" value="F:ubiquitin binding"/>
    <property type="evidence" value="ECO:0007669"/>
    <property type="project" value="TreeGrafter"/>
</dbReference>
<dbReference type="Pfam" id="PF13899">
    <property type="entry name" value="Thioredoxin_7"/>
    <property type="match status" value="1"/>
</dbReference>
<dbReference type="GO" id="GO:0043161">
    <property type="term" value="P:proteasome-mediated ubiquitin-dependent protein catabolic process"/>
    <property type="evidence" value="ECO:0007669"/>
    <property type="project" value="TreeGrafter"/>
</dbReference>
<protein>
    <submittedName>
        <fullName evidence="3">BA75_00330T0</fullName>
    </submittedName>
</protein>
<dbReference type="EMBL" id="CP014584">
    <property type="protein sequence ID" value="ANZ74384.1"/>
    <property type="molecule type" value="Genomic_DNA"/>
</dbReference>
<feature type="region of interest" description="Disordered" evidence="1">
    <location>
        <begin position="321"/>
        <end position="343"/>
    </location>
</feature>
<dbReference type="SMART" id="SM00594">
    <property type="entry name" value="UAS"/>
    <property type="match status" value="1"/>
</dbReference>
<dbReference type="InterPro" id="IPR029071">
    <property type="entry name" value="Ubiquitin-like_domsf"/>
</dbReference>
<dbReference type="SUPFAM" id="SSF54236">
    <property type="entry name" value="Ubiquitin-like"/>
    <property type="match status" value="1"/>
</dbReference>
<dbReference type="OrthoDB" id="270602at2759"/>
<dbReference type="InterPro" id="IPR050730">
    <property type="entry name" value="UBX_domain-protein"/>
</dbReference>
<dbReference type="SMART" id="SM00166">
    <property type="entry name" value="UBX"/>
    <property type="match status" value="1"/>
</dbReference>
<dbReference type="InterPro" id="IPR001012">
    <property type="entry name" value="UBX_dom"/>
</dbReference>
<dbReference type="PANTHER" id="PTHR23322:SF6">
    <property type="entry name" value="UBX DOMAIN-CONTAINING PROTEIN 7"/>
    <property type="match status" value="1"/>
</dbReference>
<dbReference type="CDD" id="cd01767">
    <property type="entry name" value="UBX"/>
    <property type="match status" value="1"/>
</dbReference>
<dbReference type="GO" id="GO:0005634">
    <property type="term" value="C:nucleus"/>
    <property type="evidence" value="ECO:0007669"/>
    <property type="project" value="TreeGrafter"/>
</dbReference>
<dbReference type="Proteomes" id="UP000094565">
    <property type="component" value="Chromosome 1"/>
</dbReference>
<gene>
    <name evidence="3" type="primary">UBX5</name>
    <name evidence="3" type="ORF">ATY40_BA7500330</name>
</gene>
<dbReference type="SUPFAM" id="SSF52833">
    <property type="entry name" value="Thioredoxin-like"/>
    <property type="match status" value="1"/>
</dbReference>
<dbReference type="InterPro" id="IPR006577">
    <property type="entry name" value="UAS"/>
</dbReference>
<name>A0A1B2J8L0_PICPA</name>
<dbReference type="PANTHER" id="PTHR23322">
    <property type="entry name" value="FAS-ASSOCIATED PROTEIN"/>
    <property type="match status" value="1"/>
</dbReference>
<dbReference type="InterPro" id="IPR036249">
    <property type="entry name" value="Thioredoxin-like_sf"/>
</dbReference>
<dbReference type="PROSITE" id="PS50033">
    <property type="entry name" value="UBX"/>
    <property type="match status" value="1"/>
</dbReference>
<dbReference type="Gene3D" id="3.40.30.10">
    <property type="entry name" value="Glutaredoxin"/>
    <property type="match status" value="1"/>
</dbReference>
<evidence type="ECO:0000256" key="1">
    <source>
        <dbReference type="SAM" id="MobiDB-lite"/>
    </source>
</evidence>
<reference evidence="3 4" key="1">
    <citation type="submission" date="2016-02" db="EMBL/GenBank/DDBJ databases">
        <title>Comparative genomic and transcriptomic foundation for Pichia pastoris.</title>
        <authorList>
            <person name="Love K.R."/>
            <person name="Shah K.A."/>
            <person name="Whittaker C.A."/>
            <person name="Wu J."/>
            <person name="Bartlett M.C."/>
            <person name="Ma D."/>
            <person name="Leeson R.L."/>
            <person name="Priest M."/>
            <person name="Young S.K."/>
            <person name="Love J.C."/>
        </authorList>
    </citation>
    <scope>NUCLEOTIDE SEQUENCE [LARGE SCALE GENOMIC DNA]</scope>
    <source>
        <strain evidence="3 4">ATCC 28485</strain>
    </source>
</reference>
<organism evidence="3 4">
    <name type="scientific">Komagataella pastoris</name>
    <name type="common">Yeast</name>
    <name type="synonym">Pichia pastoris</name>
    <dbReference type="NCBI Taxonomy" id="4922"/>
    <lineage>
        <taxon>Eukaryota</taxon>
        <taxon>Fungi</taxon>
        <taxon>Dikarya</taxon>
        <taxon>Ascomycota</taxon>
        <taxon>Saccharomycotina</taxon>
        <taxon>Pichiomycetes</taxon>
        <taxon>Pichiales</taxon>
        <taxon>Pichiaceae</taxon>
        <taxon>Komagataella</taxon>
    </lineage>
</organism>
<dbReference type="CDD" id="cd14346">
    <property type="entry name" value="UBA_Ubx5_like"/>
    <property type="match status" value="1"/>
</dbReference>
<evidence type="ECO:0000313" key="4">
    <source>
        <dbReference type="Proteomes" id="UP000094565"/>
    </source>
</evidence>